<reference evidence="13 14" key="1">
    <citation type="submission" date="2012-06" db="EMBL/GenBank/DDBJ databases">
        <title>The complete chromosome of genome of Turneriella parva DSM 21527.</title>
        <authorList>
            <consortium name="US DOE Joint Genome Institute (JGI-PGF)"/>
            <person name="Lucas S."/>
            <person name="Han J."/>
            <person name="Lapidus A."/>
            <person name="Bruce D."/>
            <person name="Goodwin L."/>
            <person name="Pitluck S."/>
            <person name="Peters L."/>
            <person name="Kyrpides N."/>
            <person name="Mavromatis K."/>
            <person name="Ivanova N."/>
            <person name="Mikhailova N."/>
            <person name="Chertkov O."/>
            <person name="Detter J.C."/>
            <person name="Tapia R."/>
            <person name="Han C."/>
            <person name="Land M."/>
            <person name="Hauser L."/>
            <person name="Markowitz V."/>
            <person name="Cheng J.-F."/>
            <person name="Hugenholtz P."/>
            <person name="Woyke T."/>
            <person name="Wu D."/>
            <person name="Gronow S."/>
            <person name="Wellnitz S."/>
            <person name="Brambilla E."/>
            <person name="Klenk H.-P."/>
            <person name="Eisen J.A."/>
        </authorList>
    </citation>
    <scope>NUCLEOTIDE SEQUENCE [LARGE SCALE GENOMIC DNA]</scope>
    <source>
        <strain evidence="14">ATCC BAA-1111 / DSM 21527 / NCTC 11395 / H</strain>
    </source>
</reference>
<feature type="transmembrane region" description="Helical" evidence="11">
    <location>
        <begin position="479"/>
        <end position="501"/>
    </location>
</feature>
<keyword evidence="9 13" id="KW-0482">Metalloprotease</keyword>
<dbReference type="GO" id="GO:0016020">
    <property type="term" value="C:membrane"/>
    <property type="evidence" value="ECO:0007669"/>
    <property type="project" value="UniProtKB-SubCell"/>
</dbReference>
<evidence type="ECO:0000256" key="6">
    <source>
        <dbReference type="ARBA" id="ARBA00022801"/>
    </source>
</evidence>
<comment type="cofactor">
    <cofactor evidence="1">
        <name>Zn(2+)</name>
        <dbReference type="ChEBI" id="CHEBI:29105"/>
    </cofactor>
</comment>
<comment type="similarity">
    <text evidence="3">Belongs to the peptidase M50B family.</text>
</comment>
<dbReference type="GO" id="GO:0006508">
    <property type="term" value="P:proteolysis"/>
    <property type="evidence" value="ECO:0007669"/>
    <property type="project" value="UniProtKB-KW"/>
</dbReference>
<dbReference type="Pfam" id="PF17820">
    <property type="entry name" value="PDZ_6"/>
    <property type="match status" value="1"/>
</dbReference>
<dbReference type="Proteomes" id="UP000006048">
    <property type="component" value="Chromosome"/>
</dbReference>
<evidence type="ECO:0000256" key="3">
    <source>
        <dbReference type="ARBA" id="ARBA00007931"/>
    </source>
</evidence>
<keyword evidence="5 11" id="KW-0812">Transmembrane</keyword>
<dbReference type="PANTHER" id="PTHR42837">
    <property type="entry name" value="REGULATOR OF SIGMA-E PROTEASE RSEP"/>
    <property type="match status" value="1"/>
</dbReference>
<feature type="transmembrane region" description="Helical" evidence="11">
    <location>
        <begin position="93"/>
        <end position="115"/>
    </location>
</feature>
<accession>I4B1T5</accession>
<keyword evidence="10 11" id="KW-0472">Membrane</keyword>
<dbReference type="KEGG" id="tpx:Turpa_0590"/>
<dbReference type="InterPro" id="IPR008915">
    <property type="entry name" value="Peptidase_M50"/>
</dbReference>
<keyword evidence="6" id="KW-0378">Hydrolase</keyword>
<evidence type="ECO:0000256" key="1">
    <source>
        <dbReference type="ARBA" id="ARBA00001947"/>
    </source>
</evidence>
<dbReference type="NCBIfam" id="TIGR00054">
    <property type="entry name" value="RIP metalloprotease RseP"/>
    <property type="match status" value="1"/>
</dbReference>
<dbReference type="OrthoDB" id="9782003at2"/>
<dbReference type="Pfam" id="PF02163">
    <property type="entry name" value="Peptidase_M50"/>
    <property type="match status" value="1"/>
</dbReference>
<feature type="transmembrane region" description="Helical" evidence="11">
    <location>
        <begin position="6"/>
        <end position="30"/>
    </location>
</feature>
<feature type="transmembrane region" description="Helical" evidence="11">
    <location>
        <begin position="429"/>
        <end position="450"/>
    </location>
</feature>
<dbReference type="CDD" id="cd06163">
    <property type="entry name" value="S2P-M50_PDZ_RseP-like"/>
    <property type="match status" value="1"/>
</dbReference>
<feature type="domain" description="PDZ" evidence="12">
    <location>
        <begin position="104"/>
        <end position="179"/>
    </location>
</feature>
<evidence type="ECO:0000256" key="2">
    <source>
        <dbReference type="ARBA" id="ARBA00004141"/>
    </source>
</evidence>
<evidence type="ECO:0000256" key="10">
    <source>
        <dbReference type="ARBA" id="ARBA00023136"/>
    </source>
</evidence>
<keyword evidence="8 11" id="KW-1133">Transmembrane helix</keyword>
<evidence type="ECO:0000256" key="8">
    <source>
        <dbReference type="ARBA" id="ARBA00022989"/>
    </source>
</evidence>
<proteinExistence type="inferred from homology"/>
<dbReference type="InterPro" id="IPR001478">
    <property type="entry name" value="PDZ"/>
</dbReference>
<dbReference type="InterPro" id="IPR036034">
    <property type="entry name" value="PDZ_sf"/>
</dbReference>
<evidence type="ECO:0000313" key="14">
    <source>
        <dbReference type="Proteomes" id="UP000006048"/>
    </source>
</evidence>
<comment type="subcellular location">
    <subcellularLocation>
        <location evidence="2">Membrane</location>
        <topology evidence="2">Multi-pass membrane protein</topology>
    </subcellularLocation>
</comment>
<protein>
    <submittedName>
        <fullName evidence="13">Membrane-associated zinc metalloprotease</fullName>
    </submittedName>
</protein>
<dbReference type="InterPro" id="IPR041489">
    <property type="entry name" value="PDZ_6"/>
</dbReference>
<dbReference type="EMBL" id="CP002959">
    <property type="protein sequence ID" value="AFM11242.1"/>
    <property type="molecule type" value="Genomic_DNA"/>
</dbReference>
<dbReference type="STRING" id="869212.Turpa_0590"/>
<evidence type="ECO:0000256" key="9">
    <source>
        <dbReference type="ARBA" id="ARBA00023049"/>
    </source>
</evidence>
<keyword evidence="7" id="KW-0862">Zinc</keyword>
<evidence type="ECO:0000256" key="4">
    <source>
        <dbReference type="ARBA" id="ARBA00022670"/>
    </source>
</evidence>
<dbReference type="RefSeq" id="WP_014801760.1">
    <property type="nucleotide sequence ID" value="NC_018020.1"/>
</dbReference>
<gene>
    <name evidence="13" type="ordered locus">Turpa_0590</name>
</gene>
<dbReference type="PANTHER" id="PTHR42837:SF2">
    <property type="entry name" value="MEMBRANE METALLOPROTEASE ARASP2, CHLOROPLASTIC-RELATED"/>
    <property type="match status" value="1"/>
</dbReference>
<dbReference type="SMART" id="SM00228">
    <property type="entry name" value="PDZ"/>
    <property type="match status" value="2"/>
</dbReference>
<dbReference type="InterPro" id="IPR004387">
    <property type="entry name" value="Pept_M50_Zn"/>
</dbReference>
<evidence type="ECO:0000256" key="11">
    <source>
        <dbReference type="SAM" id="Phobius"/>
    </source>
</evidence>
<evidence type="ECO:0000313" key="13">
    <source>
        <dbReference type="EMBL" id="AFM11242.1"/>
    </source>
</evidence>
<dbReference type="GO" id="GO:0004222">
    <property type="term" value="F:metalloendopeptidase activity"/>
    <property type="evidence" value="ECO:0007669"/>
    <property type="project" value="InterPro"/>
</dbReference>
<organism evidence="13 14">
    <name type="scientific">Turneriella parva (strain ATCC BAA-1111 / DSM 21527 / NCTC 11395 / H)</name>
    <name type="common">Leptospira parva</name>
    <dbReference type="NCBI Taxonomy" id="869212"/>
    <lineage>
        <taxon>Bacteria</taxon>
        <taxon>Pseudomonadati</taxon>
        <taxon>Spirochaetota</taxon>
        <taxon>Spirochaetia</taxon>
        <taxon>Leptospirales</taxon>
        <taxon>Leptospiraceae</taxon>
        <taxon>Turneriella</taxon>
    </lineage>
</organism>
<evidence type="ECO:0000256" key="7">
    <source>
        <dbReference type="ARBA" id="ARBA00022833"/>
    </source>
</evidence>
<feature type="transmembrane region" description="Helical" evidence="11">
    <location>
        <begin position="51"/>
        <end position="69"/>
    </location>
</feature>
<keyword evidence="4" id="KW-0645">Protease</keyword>
<name>I4B1T5_TURPD</name>
<feature type="domain" description="PDZ" evidence="12">
    <location>
        <begin position="195"/>
        <end position="260"/>
    </location>
</feature>
<keyword evidence="14" id="KW-1185">Reference proteome</keyword>
<dbReference type="Gene3D" id="2.30.42.10">
    <property type="match status" value="2"/>
</dbReference>
<dbReference type="SUPFAM" id="SSF50156">
    <property type="entry name" value="PDZ domain-like"/>
    <property type="match status" value="2"/>
</dbReference>
<evidence type="ECO:0000256" key="5">
    <source>
        <dbReference type="ARBA" id="ARBA00022692"/>
    </source>
</evidence>
<dbReference type="AlphaFoldDB" id="I4B1T5"/>
<sequence>MLSILAGILLLGICVFFHELGHFIIGKLAGVRPRVFSIGYGRGLLFRRRKGTIYQITAIPLGGYVQFYGDDPSNQNRKMRKGDFFSVGPWRRIALAFGGPLFSILLGFIVVFVLLQTGYRPMDNIVRVDPKSALAKAGVKDGDRIVRVEDNATPSFDRIIYEFGFAKGDTVEMTVERAGSRSTLTVPVNRSEPGTPGIFTGARPLARLTMVDDGPAGSGLLKGDEIVSANGVALYSIEDLIRVLNEKPGDKAELAIRRPDAKGNFEDKALSVPLKKVPRVLLKNIIDVQTGKPGPEIVVEEGAGTDFQNILINGESFSTFTEFRAALEAAGDDAKLRIGPVEIKAAVELTYRRQIGIRPAEKHLSALREMSLVEQVALSFDETVFITKSTFVGLWRIIQGKLSFNKSVSGPVKMVAIAAKTVEMGWQTYFLLMAQITIILGVMNLLPIPVLDGGHIVFYLIEALYKPVSLKVQAGATRIGMAVMLAMGIYVIGLDIIDVFFRRVFG</sequence>
<evidence type="ECO:0000259" key="12">
    <source>
        <dbReference type="SMART" id="SM00228"/>
    </source>
</evidence>
<dbReference type="HOGENOM" id="CLU_025778_0_0_12"/>